<keyword evidence="7" id="KW-0963">Cytoplasm</keyword>
<evidence type="ECO:0000256" key="9">
    <source>
        <dbReference type="ARBA" id="ARBA00023242"/>
    </source>
</evidence>
<dbReference type="PANTHER" id="PTHR13403">
    <property type="entry name" value="SNURPORTIN1 RNUT1 PROTEIN RNA, U TRANSPORTER 1"/>
    <property type="match status" value="1"/>
</dbReference>
<name>A0ABP0X915_9BRYO</name>
<evidence type="ECO:0000256" key="6">
    <source>
        <dbReference type="ARBA" id="ARBA00022448"/>
    </source>
</evidence>
<dbReference type="SUPFAM" id="SSF56091">
    <property type="entry name" value="DNA ligase/mRNA capping enzyme, catalytic domain"/>
    <property type="match status" value="1"/>
</dbReference>
<evidence type="ECO:0000313" key="13">
    <source>
        <dbReference type="Proteomes" id="UP001497444"/>
    </source>
</evidence>
<gene>
    <name evidence="12" type="ORF">CSSPJE1EN1_LOCUS20502</name>
</gene>
<keyword evidence="8" id="KW-0694">RNA-binding</keyword>
<accession>A0ABP0X915</accession>
<dbReference type="PANTHER" id="PTHR13403:SF6">
    <property type="entry name" value="SNURPORTIN-1"/>
    <property type="match status" value="1"/>
</dbReference>
<feature type="domain" description="Snurportin-1 m3G cap-binding" evidence="11">
    <location>
        <begin position="96"/>
        <end position="273"/>
    </location>
</feature>
<proteinExistence type="inferred from homology"/>
<dbReference type="Pfam" id="PF21974">
    <property type="entry name" value="SPN1_m3Gcap_bd"/>
    <property type="match status" value="1"/>
</dbReference>
<evidence type="ECO:0000256" key="5">
    <source>
        <dbReference type="ARBA" id="ARBA00016034"/>
    </source>
</evidence>
<comment type="similarity">
    <text evidence="4">Belongs to the snurportin family.</text>
</comment>
<evidence type="ECO:0000256" key="10">
    <source>
        <dbReference type="SAM" id="MobiDB-lite"/>
    </source>
</evidence>
<evidence type="ECO:0000259" key="11">
    <source>
        <dbReference type="Pfam" id="PF21974"/>
    </source>
</evidence>
<dbReference type="Gene3D" id="3.30.470.30">
    <property type="entry name" value="DNA ligase/mRNA capping enzyme"/>
    <property type="match status" value="1"/>
</dbReference>
<dbReference type="InterPro" id="IPR017336">
    <property type="entry name" value="Snurportin-1"/>
</dbReference>
<sequence>MAGQAGVPPRVHKRSISDQQRRREIALERQKQSRRDLQQHARQLASGFSPPSSPSQWDDAAHDDDCSHSSPGSKRKGILEGTKLKGGKAREFYSQQLMLPEWMVDIPINLKKDWCIMARPAGQRCLVIAANGSTISRQRNGRILHCFPSALPNGARTRDVAAASHVYCILDCIFHAPDKTYYVVDMMCWRGYSLYDCSAEFRFFWMTTKLAETGALNPPTAHHRYRFSVVPVFECNAASLEAVYTGSVAFVRDGLLFVNRHAHYQMGLTPLVLLWKDAECSLYLFDTDSQGNVPAHQQVVLELCSDGTVVTSDQPPTVLGSLPSDFLQQNAQYLKPGDLLRFAIGDQGISIVDGKPVVADIHFQGLASKNRAGGADSCTKILFQYAARHSPLTITDLLVAIEASDDDGDTSMAC</sequence>
<dbReference type="InterPro" id="IPR047857">
    <property type="entry name" value="Snurportin1_C"/>
</dbReference>
<evidence type="ECO:0000256" key="7">
    <source>
        <dbReference type="ARBA" id="ARBA00022490"/>
    </source>
</evidence>
<evidence type="ECO:0000256" key="1">
    <source>
        <dbReference type="ARBA" id="ARBA00003975"/>
    </source>
</evidence>
<evidence type="ECO:0000256" key="4">
    <source>
        <dbReference type="ARBA" id="ARBA00007540"/>
    </source>
</evidence>
<protein>
    <recommendedName>
        <fullName evidence="5">Snurportin-1</fullName>
    </recommendedName>
</protein>
<comment type="function">
    <text evidence="1">Functions as an U snRNP-specific nuclear import adapter. Involved in the trimethylguanosine (m3G)-cap-dependent nuclear import of U snRNPs. Binds specifically to the terminal m3G-cap U snRNAs.</text>
</comment>
<evidence type="ECO:0000256" key="3">
    <source>
        <dbReference type="ARBA" id="ARBA00004496"/>
    </source>
</evidence>
<dbReference type="Proteomes" id="UP001497444">
    <property type="component" value="Chromosome 6"/>
</dbReference>
<dbReference type="EMBL" id="OZ020101">
    <property type="protein sequence ID" value="CAK9275024.1"/>
    <property type="molecule type" value="Genomic_DNA"/>
</dbReference>
<dbReference type="CDD" id="cd09232">
    <property type="entry name" value="Snurportin-1_C"/>
    <property type="match status" value="1"/>
</dbReference>
<evidence type="ECO:0000256" key="2">
    <source>
        <dbReference type="ARBA" id="ARBA00004123"/>
    </source>
</evidence>
<feature type="region of interest" description="Disordered" evidence="10">
    <location>
        <begin position="1"/>
        <end position="81"/>
    </location>
</feature>
<keyword evidence="13" id="KW-1185">Reference proteome</keyword>
<keyword evidence="6" id="KW-0813">Transport</keyword>
<evidence type="ECO:0000313" key="12">
    <source>
        <dbReference type="EMBL" id="CAK9275024.1"/>
    </source>
</evidence>
<reference evidence="12" key="1">
    <citation type="submission" date="2024-02" db="EMBL/GenBank/DDBJ databases">
        <authorList>
            <consortium name="ELIXIR-Norway"/>
            <consortium name="Elixir Norway"/>
        </authorList>
    </citation>
    <scope>NUCLEOTIDE SEQUENCE</scope>
</reference>
<evidence type="ECO:0000256" key="8">
    <source>
        <dbReference type="ARBA" id="ARBA00022884"/>
    </source>
</evidence>
<keyword evidence="9" id="KW-0539">Nucleus</keyword>
<organism evidence="12 13">
    <name type="scientific">Sphagnum jensenii</name>
    <dbReference type="NCBI Taxonomy" id="128206"/>
    <lineage>
        <taxon>Eukaryota</taxon>
        <taxon>Viridiplantae</taxon>
        <taxon>Streptophyta</taxon>
        <taxon>Embryophyta</taxon>
        <taxon>Bryophyta</taxon>
        <taxon>Sphagnophytina</taxon>
        <taxon>Sphagnopsida</taxon>
        <taxon>Sphagnales</taxon>
        <taxon>Sphagnaceae</taxon>
        <taxon>Sphagnum</taxon>
    </lineage>
</organism>
<comment type="subcellular location">
    <subcellularLocation>
        <location evidence="3">Cytoplasm</location>
    </subcellularLocation>
    <subcellularLocation>
        <location evidence="2">Nucleus</location>
    </subcellularLocation>
</comment>
<feature type="compositionally biased region" description="Basic and acidic residues" evidence="10">
    <location>
        <begin position="15"/>
        <end position="39"/>
    </location>
</feature>